<feature type="domain" description="ABC transmembrane type-1" evidence="8">
    <location>
        <begin position="52"/>
        <end position="244"/>
    </location>
</feature>
<evidence type="ECO:0000256" key="7">
    <source>
        <dbReference type="RuleBase" id="RU363032"/>
    </source>
</evidence>
<keyword evidence="2 7" id="KW-0813">Transport</keyword>
<dbReference type="CDD" id="cd06261">
    <property type="entry name" value="TM_PBP2"/>
    <property type="match status" value="1"/>
</dbReference>
<dbReference type="Gene3D" id="1.10.3720.10">
    <property type="entry name" value="MetI-like"/>
    <property type="match status" value="1"/>
</dbReference>
<dbReference type="RefSeq" id="WP_092316817.1">
    <property type="nucleotide sequence ID" value="NZ_FOKY01000001.1"/>
</dbReference>
<dbReference type="AlphaFoldDB" id="A0A1I1CY52"/>
<keyword evidence="6 7" id="KW-0472">Membrane</keyword>
<keyword evidence="3" id="KW-1003">Cell membrane</keyword>
<proteinExistence type="inferred from homology"/>
<dbReference type="PROSITE" id="PS50928">
    <property type="entry name" value="ABC_TM1"/>
    <property type="match status" value="1"/>
</dbReference>
<feature type="transmembrane region" description="Helical" evidence="7">
    <location>
        <begin position="97"/>
        <end position="116"/>
    </location>
</feature>
<comment type="subcellular location">
    <subcellularLocation>
        <location evidence="1 7">Cell membrane</location>
        <topology evidence="1 7">Multi-pass membrane protein</topology>
    </subcellularLocation>
</comment>
<dbReference type="PANTHER" id="PTHR30151">
    <property type="entry name" value="ALKANE SULFONATE ABC TRANSPORTER-RELATED, MEMBRANE SUBUNIT"/>
    <property type="match status" value="1"/>
</dbReference>
<evidence type="ECO:0000313" key="10">
    <source>
        <dbReference type="Proteomes" id="UP000240042"/>
    </source>
</evidence>
<evidence type="ECO:0000256" key="4">
    <source>
        <dbReference type="ARBA" id="ARBA00022692"/>
    </source>
</evidence>
<protein>
    <submittedName>
        <fullName evidence="9">Sulfonate transport system permease protein</fullName>
    </submittedName>
</protein>
<dbReference type="SUPFAM" id="SSF161098">
    <property type="entry name" value="MetI-like"/>
    <property type="match status" value="1"/>
</dbReference>
<keyword evidence="4 7" id="KW-0812">Transmembrane</keyword>
<evidence type="ECO:0000256" key="5">
    <source>
        <dbReference type="ARBA" id="ARBA00022989"/>
    </source>
</evidence>
<feature type="transmembrane region" description="Helical" evidence="7">
    <location>
        <begin position="63"/>
        <end position="85"/>
    </location>
</feature>
<evidence type="ECO:0000313" key="9">
    <source>
        <dbReference type="EMBL" id="SFB66976.1"/>
    </source>
</evidence>
<feature type="transmembrane region" description="Helical" evidence="7">
    <location>
        <begin position="185"/>
        <end position="207"/>
    </location>
</feature>
<evidence type="ECO:0000259" key="8">
    <source>
        <dbReference type="PROSITE" id="PS50928"/>
    </source>
</evidence>
<dbReference type="EMBL" id="FOKY01000001">
    <property type="protein sequence ID" value="SFB66976.1"/>
    <property type="molecule type" value="Genomic_DNA"/>
</dbReference>
<dbReference type="InterPro" id="IPR000515">
    <property type="entry name" value="MetI-like"/>
</dbReference>
<evidence type="ECO:0000256" key="3">
    <source>
        <dbReference type="ARBA" id="ARBA00022475"/>
    </source>
</evidence>
<name>A0A1I1CY52_BREAD</name>
<feature type="transmembrane region" description="Helical" evidence="7">
    <location>
        <begin position="122"/>
        <end position="141"/>
    </location>
</feature>
<dbReference type="GO" id="GO:0005886">
    <property type="term" value="C:plasma membrane"/>
    <property type="evidence" value="ECO:0007669"/>
    <property type="project" value="UniProtKB-SubCell"/>
</dbReference>
<accession>A0A1I1CY52</accession>
<dbReference type="Proteomes" id="UP000240042">
    <property type="component" value="Unassembled WGS sequence"/>
</dbReference>
<keyword evidence="5 7" id="KW-1133">Transmembrane helix</keyword>
<dbReference type="GO" id="GO:0055085">
    <property type="term" value="P:transmembrane transport"/>
    <property type="evidence" value="ECO:0007669"/>
    <property type="project" value="InterPro"/>
</dbReference>
<reference evidence="10" key="1">
    <citation type="submission" date="2016-10" db="EMBL/GenBank/DDBJ databases">
        <authorList>
            <person name="Varghese N."/>
            <person name="Submissions S."/>
        </authorList>
    </citation>
    <scope>NUCLEOTIDE SEQUENCE [LARGE SCALE GENOMIC DNA]</scope>
    <source>
        <strain evidence="10">ATCC 43811</strain>
    </source>
</reference>
<gene>
    <name evidence="9" type="ORF">SAMN02745150_00004</name>
</gene>
<sequence length="259" mass="29158">MIKNIYKQILIPVILILIWQIGSELSWFNSYLLPSPSAVLSAFFKMCLNGQLLKHIIISLYRVFIGFILAVSVSFSCVLIFYFYPTFYIYSKLILEFLRHIPPVAIISLLILWFGIGEISKIVVVFLVSFLPIFFNTLNSITYCDPKLIEVGKSINMSNNEILKRIIIPSVLPSIIMGLQLGLTYAWRSLIGAEMIAASAGLGYMILDARELSQSPVIIVGIFSLGFIGAAIDNLFSWLLGLLPHGVPQDTKYVEYRSY</sequence>
<feature type="transmembrane region" description="Helical" evidence="7">
    <location>
        <begin position="219"/>
        <end position="240"/>
    </location>
</feature>
<dbReference type="PANTHER" id="PTHR30151:SF38">
    <property type="entry name" value="ALIPHATIC SULFONATES TRANSPORT PERMEASE PROTEIN SSUC-RELATED"/>
    <property type="match status" value="1"/>
</dbReference>
<keyword evidence="10" id="KW-1185">Reference proteome</keyword>
<organism evidence="9 10">
    <name type="scientific">Brevinema andersonii</name>
    <dbReference type="NCBI Taxonomy" id="34097"/>
    <lineage>
        <taxon>Bacteria</taxon>
        <taxon>Pseudomonadati</taxon>
        <taxon>Spirochaetota</taxon>
        <taxon>Spirochaetia</taxon>
        <taxon>Brevinematales</taxon>
        <taxon>Brevinemataceae</taxon>
        <taxon>Brevinema</taxon>
    </lineage>
</organism>
<evidence type="ECO:0000256" key="2">
    <source>
        <dbReference type="ARBA" id="ARBA00022448"/>
    </source>
</evidence>
<dbReference type="STRING" id="34097.SAMN02745150_00004"/>
<evidence type="ECO:0000256" key="6">
    <source>
        <dbReference type="ARBA" id="ARBA00023136"/>
    </source>
</evidence>
<evidence type="ECO:0000256" key="1">
    <source>
        <dbReference type="ARBA" id="ARBA00004651"/>
    </source>
</evidence>
<dbReference type="OrthoDB" id="9804353at2"/>
<dbReference type="Pfam" id="PF00528">
    <property type="entry name" value="BPD_transp_1"/>
    <property type="match status" value="1"/>
</dbReference>
<dbReference type="InterPro" id="IPR035906">
    <property type="entry name" value="MetI-like_sf"/>
</dbReference>
<comment type="similarity">
    <text evidence="7">Belongs to the binding-protein-dependent transport system permease family.</text>
</comment>